<keyword evidence="2" id="KW-1185">Reference proteome</keyword>
<dbReference type="AlphaFoldDB" id="A0AAW2FZJ1"/>
<evidence type="ECO:0000313" key="1">
    <source>
        <dbReference type="EMBL" id="KAL0120768.1"/>
    </source>
</evidence>
<gene>
    <name evidence="1" type="ORF">PUN28_008450</name>
</gene>
<evidence type="ECO:0008006" key="3">
    <source>
        <dbReference type="Google" id="ProtNLM"/>
    </source>
</evidence>
<sequence>MPVGPTFLFASRSISAEVHFTHSRAYTPSCSSGAALRGVLCADVYTRARAYTYVRNARFLSFYSPCSSLCRSTSLSHSTVGVCT</sequence>
<accession>A0AAW2FZJ1</accession>
<name>A0AAW2FZJ1_9HYME</name>
<reference evidence="1 2" key="1">
    <citation type="submission" date="2023-03" db="EMBL/GenBank/DDBJ databases">
        <title>High recombination rates correlate with genetic variation in Cardiocondyla obscurior ants.</title>
        <authorList>
            <person name="Errbii M."/>
        </authorList>
    </citation>
    <scope>NUCLEOTIDE SEQUENCE [LARGE SCALE GENOMIC DNA]</scope>
    <source>
        <strain evidence="1">Alpha-2009</strain>
        <tissue evidence="1">Whole body</tissue>
    </source>
</reference>
<protein>
    <recommendedName>
        <fullName evidence="3">Secreted protein</fullName>
    </recommendedName>
</protein>
<dbReference type="EMBL" id="JADYXP020000007">
    <property type="protein sequence ID" value="KAL0120768.1"/>
    <property type="molecule type" value="Genomic_DNA"/>
</dbReference>
<proteinExistence type="predicted"/>
<evidence type="ECO:0000313" key="2">
    <source>
        <dbReference type="Proteomes" id="UP001430953"/>
    </source>
</evidence>
<comment type="caution">
    <text evidence="1">The sequence shown here is derived from an EMBL/GenBank/DDBJ whole genome shotgun (WGS) entry which is preliminary data.</text>
</comment>
<organism evidence="1 2">
    <name type="scientific">Cardiocondyla obscurior</name>
    <dbReference type="NCBI Taxonomy" id="286306"/>
    <lineage>
        <taxon>Eukaryota</taxon>
        <taxon>Metazoa</taxon>
        <taxon>Ecdysozoa</taxon>
        <taxon>Arthropoda</taxon>
        <taxon>Hexapoda</taxon>
        <taxon>Insecta</taxon>
        <taxon>Pterygota</taxon>
        <taxon>Neoptera</taxon>
        <taxon>Endopterygota</taxon>
        <taxon>Hymenoptera</taxon>
        <taxon>Apocrita</taxon>
        <taxon>Aculeata</taxon>
        <taxon>Formicoidea</taxon>
        <taxon>Formicidae</taxon>
        <taxon>Myrmicinae</taxon>
        <taxon>Cardiocondyla</taxon>
    </lineage>
</organism>
<dbReference type="Proteomes" id="UP001430953">
    <property type="component" value="Unassembled WGS sequence"/>
</dbReference>